<accession>A0A1J7J4E9</accession>
<evidence type="ECO:0000313" key="2">
    <source>
        <dbReference type="Proteomes" id="UP000182658"/>
    </source>
</evidence>
<sequence>MASSVPFTVEDVYQGWPNQPILYRIRVPAHATGDSHPDQVIRYLTARNPPKGASGVPHYRGELLAFNTVPARDWNLGRLAVSNDSAEGRFILASTETAHLDEAVGLLDAGPAWRDKKVDLVDLLDALNDYRKSDLANDNKDEVSRMVTDIQCMNHVSAVVLPIPASIATATLGPEVIGVWTWQPGHAHGIAAESHTYSVIQARDPGLAPRFLAHVTDNGTRVIGFLLERVSDAREAGLADLEKCRDTLRRLHALGIAKGGPLRRHSFLVRGDGAVLLQGFGGSFETTDREVLGLELEGLEHVLVQQPSELEKLNAPVDMELSNKLLEFLSHGLMHPFVLCQRANSKRVTLTVEQHRGMVAEIAANNYCWTEEDMERAKQRFGSSTDVAVVGAADEPTG</sequence>
<dbReference type="EMBL" id="KV875093">
    <property type="protein sequence ID" value="OIW34243.1"/>
    <property type="molecule type" value="Genomic_DNA"/>
</dbReference>
<keyword evidence="2" id="KW-1185">Reference proteome</keyword>
<proteinExistence type="predicted"/>
<name>A0A1J7J4E9_9PEZI</name>
<evidence type="ECO:0000313" key="1">
    <source>
        <dbReference type="EMBL" id="OIW34243.1"/>
    </source>
</evidence>
<dbReference type="STRING" id="1408157.A0A1J7J4E9"/>
<dbReference type="Proteomes" id="UP000182658">
    <property type="component" value="Unassembled WGS sequence"/>
</dbReference>
<gene>
    <name evidence="1" type="ORF">CONLIGDRAFT_566105</name>
</gene>
<organism evidence="1 2">
    <name type="scientific">Coniochaeta ligniaria NRRL 30616</name>
    <dbReference type="NCBI Taxonomy" id="1408157"/>
    <lineage>
        <taxon>Eukaryota</taxon>
        <taxon>Fungi</taxon>
        <taxon>Dikarya</taxon>
        <taxon>Ascomycota</taxon>
        <taxon>Pezizomycotina</taxon>
        <taxon>Sordariomycetes</taxon>
        <taxon>Sordariomycetidae</taxon>
        <taxon>Coniochaetales</taxon>
        <taxon>Coniochaetaceae</taxon>
        <taxon>Coniochaeta</taxon>
    </lineage>
</organism>
<dbReference type="InParanoid" id="A0A1J7J4E9"/>
<protein>
    <submittedName>
        <fullName evidence="1">Uncharacterized protein</fullName>
    </submittedName>
</protein>
<dbReference type="OrthoDB" id="2687876at2759"/>
<dbReference type="AlphaFoldDB" id="A0A1J7J4E9"/>
<reference evidence="1 2" key="1">
    <citation type="submission" date="2016-10" db="EMBL/GenBank/DDBJ databases">
        <title>Draft genome sequence of Coniochaeta ligniaria NRRL30616, a lignocellulolytic fungus for bioabatement of inhibitors in plant biomass hydrolysates.</title>
        <authorList>
            <consortium name="DOE Joint Genome Institute"/>
            <person name="Jimenez D.J."/>
            <person name="Hector R.E."/>
            <person name="Riley R."/>
            <person name="Sun H."/>
            <person name="Grigoriev I.V."/>
            <person name="Van Elsas J.D."/>
            <person name="Nichols N.N."/>
        </authorList>
    </citation>
    <scope>NUCLEOTIDE SEQUENCE [LARGE SCALE GENOMIC DNA]</scope>
    <source>
        <strain evidence="1 2">NRRL 30616</strain>
    </source>
</reference>